<evidence type="ECO:0000256" key="5">
    <source>
        <dbReference type="PROSITE-ProRule" id="PRU00169"/>
    </source>
</evidence>
<protein>
    <submittedName>
        <fullName evidence="8">Response regulator containing a CheY-like receiver domain and an HTH DNA-binding domain</fullName>
    </submittedName>
</protein>
<dbReference type="PROSITE" id="PS50043">
    <property type="entry name" value="HTH_LUXR_2"/>
    <property type="match status" value="1"/>
</dbReference>
<feature type="modified residue" description="4-aspartylphosphate" evidence="5">
    <location>
        <position position="55"/>
    </location>
</feature>
<keyword evidence="9" id="KW-1185">Reference proteome</keyword>
<dbReference type="HOGENOM" id="CLU_000445_90_10_11"/>
<dbReference type="PRINTS" id="PR00038">
    <property type="entry name" value="HTHLUXR"/>
</dbReference>
<dbReference type="SUPFAM" id="SSF52172">
    <property type="entry name" value="CheY-like"/>
    <property type="match status" value="1"/>
</dbReference>
<name>C7NKN7_KYTSD</name>
<dbReference type="Proteomes" id="UP000006666">
    <property type="component" value="Chromosome"/>
</dbReference>
<evidence type="ECO:0000256" key="3">
    <source>
        <dbReference type="ARBA" id="ARBA00023125"/>
    </source>
</evidence>
<dbReference type="InterPro" id="IPR039420">
    <property type="entry name" value="WalR-like"/>
</dbReference>
<accession>C7NKN7</accession>
<dbReference type="InterPro" id="IPR016032">
    <property type="entry name" value="Sig_transdc_resp-reg_C-effctor"/>
</dbReference>
<keyword evidence="4" id="KW-0804">Transcription</keyword>
<evidence type="ECO:0000313" key="8">
    <source>
        <dbReference type="EMBL" id="ACV05523.1"/>
    </source>
</evidence>
<keyword evidence="1 5" id="KW-0597">Phosphoprotein</keyword>
<evidence type="ECO:0000256" key="1">
    <source>
        <dbReference type="ARBA" id="ARBA00022553"/>
    </source>
</evidence>
<evidence type="ECO:0000256" key="2">
    <source>
        <dbReference type="ARBA" id="ARBA00023015"/>
    </source>
</evidence>
<dbReference type="InterPro" id="IPR011006">
    <property type="entry name" value="CheY-like_superfamily"/>
</dbReference>
<feature type="domain" description="HTH luxR-type" evidence="6">
    <location>
        <begin position="161"/>
        <end position="226"/>
    </location>
</feature>
<dbReference type="InterPro" id="IPR001789">
    <property type="entry name" value="Sig_transdc_resp-reg_receiver"/>
</dbReference>
<dbReference type="PROSITE" id="PS00622">
    <property type="entry name" value="HTH_LUXR_1"/>
    <property type="match status" value="1"/>
</dbReference>
<dbReference type="CDD" id="cd06170">
    <property type="entry name" value="LuxR_C_like"/>
    <property type="match status" value="1"/>
</dbReference>
<dbReference type="STRING" id="478801.Ksed_04500"/>
<gene>
    <name evidence="8" type="ordered locus">Ksed_04500</name>
</gene>
<dbReference type="SUPFAM" id="SSF46894">
    <property type="entry name" value="C-terminal effector domain of the bipartite response regulators"/>
    <property type="match status" value="1"/>
</dbReference>
<dbReference type="Gene3D" id="3.40.50.2300">
    <property type="match status" value="1"/>
</dbReference>
<proteinExistence type="predicted"/>
<sequence length="244" mass="25958">MTSRIFLVDDQSLVRAGFRMVLDAQPDMSVVGEAPDGQSAVDQLKTIAADVVLMDIRMPRLDGIEATRVLLGRDKHPGGAEPKVVVLTTFDMDEYAYAALEAGASGFLLKDAGPEELLAAIRAVASGDAVVAPSTTKRLLERFVPTLTPEVADVASPAEQQEYLREVLTEREYEVFEAVAAGLSNTEIAKELFVAEATIKTHIGRLLFKLGCRDRVQLVITAYEAGIAGAAGGQRPSGGGASRA</sequence>
<keyword evidence="3" id="KW-0238">DNA-binding</keyword>
<dbReference type="PROSITE" id="PS50110">
    <property type="entry name" value="RESPONSE_REGULATORY"/>
    <property type="match status" value="1"/>
</dbReference>
<keyword evidence="2" id="KW-0805">Transcription regulation</keyword>
<dbReference type="PANTHER" id="PTHR43214:SF24">
    <property type="entry name" value="TRANSCRIPTIONAL REGULATORY PROTEIN NARL-RELATED"/>
    <property type="match status" value="1"/>
</dbReference>
<dbReference type="CDD" id="cd17535">
    <property type="entry name" value="REC_NarL-like"/>
    <property type="match status" value="1"/>
</dbReference>
<dbReference type="eggNOG" id="COG2197">
    <property type="taxonomic scope" value="Bacteria"/>
</dbReference>
<dbReference type="KEGG" id="kse:Ksed_04500"/>
<organism evidence="8 9">
    <name type="scientific">Kytococcus sedentarius (strain ATCC 14392 / DSM 20547 / JCM 11482 / CCUG 33030 / NBRC 15357 / NCTC 11040 / CCM 314 / 541)</name>
    <name type="common">Micrococcus sedentarius</name>
    <dbReference type="NCBI Taxonomy" id="478801"/>
    <lineage>
        <taxon>Bacteria</taxon>
        <taxon>Bacillati</taxon>
        <taxon>Actinomycetota</taxon>
        <taxon>Actinomycetes</taxon>
        <taxon>Micrococcales</taxon>
        <taxon>Kytococcaceae</taxon>
        <taxon>Kytococcus</taxon>
    </lineage>
</organism>
<dbReference type="GO" id="GO:0000160">
    <property type="term" value="P:phosphorelay signal transduction system"/>
    <property type="evidence" value="ECO:0007669"/>
    <property type="project" value="InterPro"/>
</dbReference>
<dbReference type="AlphaFoldDB" id="C7NKN7"/>
<dbReference type="Pfam" id="PF00072">
    <property type="entry name" value="Response_reg"/>
    <property type="match status" value="1"/>
</dbReference>
<evidence type="ECO:0000259" key="7">
    <source>
        <dbReference type="PROSITE" id="PS50110"/>
    </source>
</evidence>
<feature type="domain" description="Response regulatory" evidence="7">
    <location>
        <begin position="4"/>
        <end position="125"/>
    </location>
</feature>
<dbReference type="SMART" id="SM00448">
    <property type="entry name" value="REC"/>
    <property type="match status" value="1"/>
</dbReference>
<reference evidence="8 9" key="1">
    <citation type="journal article" date="2009" name="Stand. Genomic Sci.">
        <title>Complete genome sequence of Kytococcus sedentarius type strain (541).</title>
        <authorList>
            <person name="Sims D."/>
            <person name="Brettin T."/>
            <person name="Detter J.C."/>
            <person name="Han C."/>
            <person name="Lapidus A."/>
            <person name="Copeland A."/>
            <person name="Glavina Del Rio T."/>
            <person name="Nolan M."/>
            <person name="Chen F."/>
            <person name="Lucas S."/>
            <person name="Tice H."/>
            <person name="Cheng J.F."/>
            <person name="Bruce D."/>
            <person name="Goodwin L."/>
            <person name="Pitluck S."/>
            <person name="Ovchinnikova G."/>
            <person name="Pati A."/>
            <person name="Ivanova N."/>
            <person name="Mavrommatis K."/>
            <person name="Chen A."/>
            <person name="Palaniappan K."/>
            <person name="D'haeseleer P."/>
            <person name="Chain P."/>
            <person name="Bristow J."/>
            <person name="Eisen J.A."/>
            <person name="Markowitz V."/>
            <person name="Hugenholtz P."/>
            <person name="Schneider S."/>
            <person name="Goker M."/>
            <person name="Pukall R."/>
            <person name="Kyrpides N.C."/>
            <person name="Klenk H.P."/>
        </authorList>
    </citation>
    <scope>NUCLEOTIDE SEQUENCE [LARGE SCALE GENOMIC DNA]</scope>
    <source>
        <strain evidence="9">ATCC 14392 / DSM 20547 / JCM 11482 / CCUG 33030 / NBRC 15357 / NCTC 11040 / CCM 314 / 541</strain>
    </source>
</reference>
<dbReference type="RefSeq" id="WP_012801941.1">
    <property type="nucleotide sequence ID" value="NC_013169.1"/>
</dbReference>
<evidence type="ECO:0000313" key="9">
    <source>
        <dbReference type="Proteomes" id="UP000006666"/>
    </source>
</evidence>
<dbReference type="GO" id="GO:0003677">
    <property type="term" value="F:DNA binding"/>
    <property type="evidence" value="ECO:0007669"/>
    <property type="project" value="UniProtKB-KW"/>
</dbReference>
<evidence type="ECO:0000259" key="6">
    <source>
        <dbReference type="PROSITE" id="PS50043"/>
    </source>
</evidence>
<dbReference type="InterPro" id="IPR058245">
    <property type="entry name" value="NreC/VraR/RcsB-like_REC"/>
</dbReference>
<dbReference type="InterPro" id="IPR000792">
    <property type="entry name" value="Tscrpt_reg_LuxR_C"/>
</dbReference>
<dbReference type="PANTHER" id="PTHR43214">
    <property type="entry name" value="TWO-COMPONENT RESPONSE REGULATOR"/>
    <property type="match status" value="1"/>
</dbReference>
<evidence type="ECO:0000256" key="4">
    <source>
        <dbReference type="ARBA" id="ARBA00023163"/>
    </source>
</evidence>
<dbReference type="GO" id="GO:0006355">
    <property type="term" value="P:regulation of DNA-templated transcription"/>
    <property type="evidence" value="ECO:0007669"/>
    <property type="project" value="InterPro"/>
</dbReference>
<dbReference type="Pfam" id="PF00196">
    <property type="entry name" value="GerE"/>
    <property type="match status" value="1"/>
</dbReference>
<dbReference type="EMBL" id="CP001686">
    <property type="protein sequence ID" value="ACV05523.1"/>
    <property type="molecule type" value="Genomic_DNA"/>
</dbReference>
<dbReference type="SMART" id="SM00421">
    <property type="entry name" value="HTH_LUXR"/>
    <property type="match status" value="1"/>
</dbReference>